<dbReference type="Proteomes" id="UP000183982">
    <property type="component" value="Unassembled WGS sequence"/>
</dbReference>
<reference evidence="2" key="1">
    <citation type="submission" date="2016-11" db="EMBL/GenBank/DDBJ databases">
        <authorList>
            <person name="Varghese N."/>
            <person name="Submissions S."/>
        </authorList>
    </citation>
    <scope>NUCLEOTIDE SEQUENCE [LARGE SCALE GENOMIC DNA]</scope>
    <source>
        <strain evidence="2">DSM 100564</strain>
    </source>
</reference>
<sequence>MLTLVVIAEDGCFEPFTSGNKKADSGISLRLVRMSPLEEESRNWVIVRVLRPLTGFASKPTIT</sequence>
<evidence type="ECO:0000313" key="2">
    <source>
        <dbReference type="Proteomes" id="UP000183982"/>
    </source>
</evidence>
<proteinExistence type="predicted"/>
<accession>A0A1M6SAN7</accession>
<gene>
    <name evidence="1" type="ORF">SAMN05444000_12839</name>
</gene>
<protein>
    <submittedName>
        <fullName evidence="1">Uncharacterized protein</fullName>
    </submittedName>
</protein>
<keyword evidence="2" id="KW-1185">Reference proteome</keyword>
<name>A0A1M6SAN7_9RHOB</name>
<evidence type="ECO:0000313" key="1">
    <source>
        <dbReference type="EMBL" id="SHK41834.1"/>
    </source>
</evidence>
<dbReference type="AlphaFoldDB" id="A0A1M6SAN7"/>
<organism evidence="1 2">
    <name type="scientific">Shimia gijangensis</name>
    <dbReference type="NCBI Taxonomy" id="1470563"/>
    <lineage>
        <taxon>Bacteria</taxon>
        <taxon>Pseudomonadati</taxon>
        <taxon>Pseudomonadota</taxon>
        <taxon>Alphaproteobacteria</taxon>
        <taxon>Rhodobacterales</taxon>
        <taxon>Roseobacteraceae</taxon>
    </lineage>
</organism>
<dbReference type="STRING" id="1470563.SAMN05444000_12839"/>
<dbReference type="EMBL" id="FQZQ01000028">
    <property type="protein sequence ID" value="SHK41834.1"/>
    <property type="molecule type" value="Genomic_DNA"/>
</dbReference>